<evidence type="ECO:0000313" key="2">
    <source>
        <dbReference type="Proteomes" id="UP000091857"/>
    </source>
</evidence>
<dbReference type="EMBL" id="CM004394">
    <property type="protein sequence ID" value="KAG8649291.1"/>
    <property type="molecule type" value="Genomic_DNA"/>
</dbReference>
<gene>
    <name evidence="1" type="ORF">MANES_08G122660v8</name>
</gene>
<comment type="caution">
    <text evidence="1">The sequence shown here is derived from an EMBL/GenBank/DDBJ whole genome shotgun (WGS) entry which is preliminary data.</text>
</comment>
<protein>
    <submittedName>
        <fullName evidence="1">Uncharacterized protein</fullName>
    </submittedName>
</protein>
<evidence type="ECO:0000313" key="1">
    <source>
        <dbReference type="EMBL" id="KAG8649291.1"/>
    </source>
</evidence>
<organism evidence="1 2">
    <name type="scientific">Manihot esculenta</name>
    <name type="common">Cassava</name>
    <name type="synonym">Jatropha manihot</name>
    <dbReference type="NCBI Taxonomy" id="3983"/>
    <lineage>
        <taxon>Eukaryota</taxon>
        <taxon>Viridiplantae</taxon>
        <taxon>Streptophyta</taxon>
        <taxon>Embryophyta</taxon>
        <taxon>Tracheophyta</taxon>
        <taxon>Spermatophyta</taxon>
        <taxon>Magnoliopsida</taxon>
        <taxon>eudicotyledons</taxon>
        <taxon>Gunneridae</taxon>
        <taxon>Pentapetalae</taxon>
        <taxon>rosids</taxon>
        <taxon>fabids</taxon>
        <taxon>Malpighiales</taxon>
        <taxon>Euphorbiaceae</taxon>
        <taxon>Crotonoideae</taxon>
        <taxon>Manihoteae</taxon>
        <taxon>Manihot</taxon>
    </lineage>
</organism>
<dbReference type="Proteomes" id="UP000091857">
    <property type="component" value="Chromosome 8"/>
</dbReference>
<proteinExistence type="predicted"/>
<name>A0ACB7HAV3_MANES</name>
<sequence length="202" mass="23158">MPLPLNELSNLDGKAKAEMVKSIHMKAREHIEKRNKMYEKQANKGRKKVVFRPGDWVWIHMRKERFPNIRKSKLDARGDGPYQVLKRINDNAYVIDLPGEFGVLATFNVSDLSPFDFGTDSRTNPFQEGGDDVSTTNNTNELALPQGTIIRLRSKKLKEALQGFIKEYVEALQVHFEVEEQSGHSKSIRPNVFLLTVQTLYL</sequence>
<accession>A0ACB7HAV3</accession>
<reference evidence="2" key="1">
    <citation type="journal article" date="2016" name="Nat. Biotechnol.">
        <title>Sequencing wild and cultivated cassava and related species reveals extensive interspecific hybridization and genetic diversity.</title>
        <authorList>
            <person name="Bredeson J.V."/>
            <person name="Lyons J.B."/>
            <person name="Prochnik S.E."/>
            <person name="Wu G.A."/>
            <person name="Ha C.M."/>
            <person name="Edsinger-Gonzales E."/>
            <person name="Grimwood J."/>
            <person name="Schmutz J."/>
            <person name="Rabbi I.Y."/>
            <person name="Egesi C."/>
            <person name="Nauluvula P."/>
            <person name="Lebot V."/>
            <person name="Ndunguru J."/>
            <person name="Mkamilo G."/>
            <person name="Bart R.S."/>
            <person name="Setter T.L."/>
            <person name="Gleadow R.M."/>
            <person name="Kulakow P."/>
            <person name="Ferguson M.E."/>
            <person name="Rounsley S."/>
            <person name="Rokhsar D.S."/>
        </authorList>
    </citation>
    <scope>NUCLEOTIDE SEQUENCE [LARGE SCALE GENOMIC DNA]</scope>
    <source>
        <strain evidence="2">cv. AM560-2</strain>
    </source>
</reference>
<keyword evidence="2" id="KW-1185">Reference proteome</keyword>